<dbReference type="PROSITE" id="PS50111">
    <property type="entry name" value="CHEMOTAXIS_TRANSDUC_2"/>
    <property type="match status" value="1"/>
</dbReference>
<feature type="transmembrane region" description="Helical" evidence="4">
    <location>
        <begin position="12"/>
        <end position="33"/>
    </location>
</feature>
<keyword evidence="6" id="KW-0808">Transferase</keyword>
<organism evidence="6 7">
    <name type="scientific">Pseudomarimonas arenosa</name>
    <dbReference type="NCBI Taxonomy" id="2774145"/>
    <lineage>
        <taxon>Bacteria</taxon>
        <taxon>Pseudomonadati</taxon>
        <taxon>Pseudomonadota</taxon>
        <taxon>Gammaproteobacteria</taxon>
        <taxon>Lysobacterales</taxon>
        <taxon>Lysobacteraceae</taxon>
        <taxon>Pseudomarimonas</taxon>
    </lineage>
</organism>
<evidence type="ECO:0000313" key="6">
    <source>
        <dbReference type="EMBL" id="MBD8526770.1"/>
    </source>
</evidence>
<proteinExistence type="predicted"/>
<comment type="caution">
    <text evidence="6">The sequence shown here is derived from an EMBL/GenBank/DDBJ whole genome shotgun (WGS) entry which is preliminary data.</text>
</comment>
<evidence type="ECO:0000256" key="3">
    <source>
        <dbReference type="PROSITE-ProRule" id="PRU00284"/>
    </source>
</evidence>
<dbReference type="InterPro" id="IPR004089">
    <property type="entry name" value="MCPsignal_dom"/>
</dbReference>
<dbReference type="PANTHER" id="PTHR32089:SF112">
    <property type="entry name" value="LYSOZYME-LIKE PROTEIN-RELATED"/>
    <property type="match status" value="1"/>
</dbReference>
<keyword evidence="4" id="KW-0812">Transmembrane</keyword>
<dbReference type="AlphaFoldDB" id="A0AAW3ZKZ0"/>
<evidence type="ECO:0000313" key="7">
    <source>
        <dbReference type="Proteomes" id="UP000613768"/>
    </source>
</evidence>
<dbReference type="GO" id="GO:0016020">
    <property type="term" value="C:membrane"/>
    <property type="evidence" value="ECO:0007669"/>
    <property type="project" value="UniProtKB-SubCell"/>
</dbReference>
<keyword evidence="7" id="KW-1185">Reference proteome</keyword>
<gene>
    <name evidence="6" type="ORF">IFO71_13590</name>
</gene>
<feature type="transmembrane region" description="Helical" evidence="4">
    <location>
        <begin position="186"/>
        <end position="204"/>
    </location>
</feature>
<evidence type="ECO:0000256" key="1">
    <source>
        <dbReference type="ARBA" id="ARBA00004370"/>
    </source>
</evidence>
<comment type="subcellular location">
    <subcellularLocation>
        <location evidence="1">Membrane</location>
    </subcellularLocation>
</comment>
<name>A0AAW3ZKZ0_9GAMM</name>
<evidence type="ECO:0000256" key="4">
    <source>
        <dbReference type="SAM" id="Phobius"/>
    </source>
</evidence>
<keyword evidence="6" id="KW-0418">Kinase</keyword>
<dbReference type="Gene3D" id="1.10.287.950">
    <property type="entry name" value="Methyl-accepting chemotaxis protein"/>
    <property type="match status" value="1"/>
</dbReference>
<protein>
    <submittedName>
        <fullName evidence="6">Histidine kinase</fullName>
    </submittedName>
</protein>
<dbReference type="RefSeq" id="WP_192030191.1">
    <property type="nucleotide sequence ID" value="NZ_JACYTR010000030.1"/>
</dbReference>
<keyword evidence="4" id="KW-0472">Membrane</keyword>
<dbReference type="PANTHER" id="PTHR32089">
    <property type="entry name" value="METHYL-ACCEPTING CHEMOTAXIS PROTEIN MCPB"/>
    <property type="match status" value="1"/>
</dbReference>
<dbReference type="GO" id="GO:0006935">
    <property type="term" value="P:chemotaxis"/>
    <property type="evidence" value="ECO:0007669"/>
    <property type="project" value="UniProtKB-ARBA"/>
</dbReference>
<keyword evidence="4" id="KW-1133">Transmembrane helix</keyword>
<feature type="domain" description="Methyl-accepting transducer" evidence="5">
    <location>
        <begin position="215"/>
        <end position="451"/>
    </location>
</feature>
<sequence length="487" mass="53566">MLEHWTVGRRIAAGFILTSVLVATLALIALWTLNHATERKDFLIEVMARNESLAAEAHETLIAHGTAMRGYLITRDTDLLNKAEEERRAFRITIEALRSRMVTDQGKAYVKEAEAAEAALHTEFKHLLSLDGDDRNAMLDAFDARATPLMMHWDETWIGYRSFVRDHTAQQQAEVSQDLAAAQRNLTVLAISIVLLSILISWYLTRYVTQRVGSAVAQLQSTSAQLQTAANEQATSSREQTTAMNEVSTTLKELVATARQMAETTQRVSRAADDTSQAAKLGDRTVSSAQSVFESVQRQVNLIVSHMVELGKKSQQIGSIQELINELAEQTNILSINATIESAGAGEAGKRFAVVAEEIRKLADRVAASGREIRNLVDEIRSAANTTVMVTEDGSKAVDAGMHSFSQVATQLAEIRRMVDSASEASRQIELGTRQQVTAVEQVNLTLADLTQAAKESDAGTRQTLEGVEYLNRLARDLVRMTSGNRR</sequence>
<dbReference type="SMART" id="SM00283">
    <property type="entry name" value="MA"/>
    <property type="match status" value="1"/>
</dbReference>
<reference evidence="6 7" key="1">
    <citation type="submission" date="2020-09" db="EMBL/GenBank/DDBJ databases">
        <title>Pseudoxanthomonas sp. CAU 1598 isolated from sand of Yaerae Beach.</title>
        <authorList>
            <person name="Kim W."/>
        </authorList>
    </citation>
    <scope>NUCLEOTIDE SEQUENCE [LARGE SCALE GENOMIC DNA]</scope>
    <source>
        <strain evidence="6 7">CAU 1598</strain>
    </source>
</reference>
<dbReference type="EMBL" id="JACYTR010000030">
    <property type="protein sequence ID" value="MBD8526770.1"/>
    <property type="molecule type" value="Genomic_DNA"/>
</dbReference>
<keyword evidence="2 3" id="KW-0807">Transducer</keyword>
<dbReference type="Proteomes" id="UP000613768">
    <property type="component" value="Unassembled WGS sequence"/>
</dbReference>
<dbReference type="GO" id="GO:0016301">
    <property type="term" value="F:kinase activity"/>
    <property type="evidence" value="ECO:0007669"/>
    <property type="project" value="UniProtKB-KW"/>
</dbReference>
<dbReference type="GO" id="GO:0007165">
    <property type="term" value="P:signal transduction"/>
    <property type="evidence" value="ECO:0007669"/>
    <property type="project" value="UniProtKB-KW"/>
</dbReference>
<accession>A0AAW3ZKZ0</accession>
<dbReference type="SUPFAM" id="SSF58104">
    <property type="entry name" value="Methyl-accepting chemotaxis protein (MCP) signaling domain"/>
    <property type="match status" value="1"/>
</dbReference>
<evidence type="ECO:0000259" key="5">
    <source>
        <dbReference type="PROSITE" id="PS50111"/>
    </source>
</evidence>
<evidence type="ECO:0000256" key="2">
    <source>
        <dbReference type="ARBA" id="ARBA00023224"/>
    </source>
</evidence>
<dbReference type="Pfam" id="PF00015">
    <property type="entry name" value="MCPsignal"/>
    <property type="match status" value="1"/>
</dbReference>